<organism evidence="2 3">
    <name type="scientific">Runella salmonicolor</name>
    <dbReference type="NCBI Taxonomy" id="2950278"/>
    <lineage>
        <taxon>Bacteria</taxon>
        <taxon>Pseudomonadati</taxon>
        <taxon>Bacteroidota</taxon>
        <taxon>Cytophagia</taxon>
        <taxon>Cytophagales</taxon>
        <taxon>Spirosomataceae</taxon>
        <taxon>Runella</taxon>
    </lineage>
</organism>
<comment type="caution">
    <text evidence="2">The sequence shown here is derived from an EMBL/GenBank/DDBJ whole genome shotgun (WGS) entry which is preliminary data.</text>
</comment>
<dbReference type="EMBL" id="JAMZEL010000006">
    <property type="protein sequence ID" value="MCP1384029.1"/>
    <property type="molecule type" value="Genomic_DNA"/>
</dbReference>
<dbReference type="RefSeq" id="WP_253529249.1">
    <property type="nucleotide sequence ID" value="NZ_JAMZEL010000006.1"/>
</dbReference>
<evidence type="ECO:0000259" key="1">
    <source>
        <dbReference type="PROSITE" id="PS51459"/>
    </source>
</evidence>
<dbReference type="PANTHER" id="PTHR13504:SF38">
    <property type="entry name" value="FIDO DOMAIN-CONTAINING PROTEIN"/>
    <property type="match status" value="1"/>
</dbReference>
<gene>
    <name evidence="2" type="ORF">NCI00_16400</name>
</gene>
<dbReference type="Proteomes" id="UP001204772">
    <property type="component" value="Unassembled WGS sequence"/>
</dbReference>
<keyword evidence="3" id="KW-1185">Reference proteome</keyword>
<reference evidence="2 3" key="1">
    <citation type="submission" date="2022-06" db="EMBL/GenBank/DDBJ databases">
        <title>Runella sp. S5 genome sequencing.</title>
        <authorList>
            <person name="Park S."/>
        </authorList>
    </citation>
    <scope>NUCLEOTIDE SEQUENCE [LARGE SCALE GENOMIC DNA]</scope>
    <source>
        <strain evidence="2 3">S5</strain>
    </source>
</reference>
<accession>A0ABT1FQN0</accession>
<name>A0ABT1FQN0_9BACT</name>
<dbReference type="PROSITE" id="PS51459">
    <property type="entry name" value="FIDO"/>
    <property type="match status" value="1"/>
</dbReference>
<feature type="domain" description="Fido" evidence="1">
    <location>
        <begin position="95"/>
        <end position="251"/>
    </location>
</feature>
<dbReference type="PANTHER" id="PTHR13504">
    <property type="entry name" value="FIDO DOMAIN-CONTAINING PROTEIN DDB_G0283145"/>
    <property type="match status" value="1"/>
</dbReference>
<sequence>MEKLIKPDYFKIWKSMLDVDIQKEFTEIETQELESHSFTFYTSVSVMSSSKIEGEQLELDSYVKHKMLNVEYLPELTEKPNDLYNAYLFAKENKLTPKNFLQAHLFIAAHLLPKDQQGAIRKTEMLVMEHKTGRIQYEAAPMAIVNEKYHQLWEEIEALLKKELSIEQIFYYAAFIHLAFVNIHPFSDGNGRIARLLEKWFLAEKLGERAWYIKSEKYYYKNVNDYYKNLARLGLFYEALDYEKSIPFLLMLSKSLTFEK</sequence>
<protein>
    <submittedName>
        <fullName evidence="2">Fic family protein</fullName>
    </submittedName>
</protein>
<proteinExistence type="predicted"/>
<dbReference type="InterPro" id="IPR036597">
    <property type="entry name" value="Fido-like_dom_sf"/>
</dbReference>
<evidence type="ECO:0000313" key="3">
    <source>
        <dbReference type="Proteomes" id="UP001204772"/>
    </source>
</evidence>
<evidence type="ECO:0000313" key="2">
    <source>
        <dbReference type="EMBL" id="MCP1384029.1"/>
    </source>
</evidence>
<dbReference type="Gene3D" id="1.10.3290.10">
    <property type="entry name" value="Fido-like domain"/>
    <property type="match status" value="1"/>
</dbReference>
<dbReference type="InterPro" id="IPR040198">
    <property type="entry name" value="Fido_containing"/>
</dbReference>
<dbReference type="InterPro" id="IPR003812">
    <property type="entry name" value="Fido"/>
</dbReference>
<dbReference type="Pfam" id="PF02661">
    <property type="entry name" value="Fic"/>
    <property type="match status" value="1"/>
</dbReference>
<dbReference type="SUPFAM" id="SSF140931">
    <property type="entry name" value="Fic-like"/>
    <property type="match status" value="1"/>
</dbReference>